<name>A0AAN5I735_9BILA</name>
<dbReference type="PROSITE" id="PS50011">
    <property type="entry name" value="PROTEIN_KINASE_DOM"/>
    <property type="match status" value="1"/>
</dbReference>
<reference evidence="3" key="1">
    <citation type="submission" date="2022-10" db="EMBL/GenBank/DDBJ databases">
        <title>Genome assembly of Pristionchus species.</title>
        <authorList>
            <person name="Yoshida K."/>
            <person name="Sommer R.J."/>
        </authorList>
    </citation>
    <scope>NUCLEOTIDE SEQUENCE [LARGE SCALE GENOMIC DNA]</scope>
    <source>
        <strain evidence="3">RS5460</strain>
    </source>
</reference>
<gene>
    <name evidence="2" type="ORF">PMAYCL1PPCAC_25167</name>
</gene>
<keyword evidence="3" id="KW-1185">Reference proteome</keyword>
<dbReference type="Gene3D" id="1.10.510.10">
    <property type="entry name" value="Transferase(Phosphotransferase) domain 1"/>
    <property type="match status" value="1"/>
</dbReference>
<organism evidence="2 3">
    <name type="scientific">Pristionchus mayeri</name>
    <dbReference type="NCBI Taxonomy" id="1317129"/>
    <lineage>
        <taxon>Eukaryota</taxon>
        <taxon>Metazoa</taxon>
        <taxon>Ecdysozoa</taxon>
        <taxon>Nematoda</taxon>
        <taxon>Chromadorea</taxon>
        <taxon>Rhabditida</taxon>
        <taxon>Rhabditina</taxon>
        <taxon>Diplogasteromorpha</taxon>
        <taxon>Diplogasteroidea</taxon>
        <taxon>Neodiplogasteridae</taxon>
        <taxon>Pristionchus</taxon>
    </lineage>
</organism>
<proteinExistence type="predicted"/>
<accession>A0AAN5I735</accession>
<dbReference type="InterPro" id="IPR000719">
    <property type="entry name" value="Prot_kinase_dom"/>
</dbReference>
<dbReference type="EMBL" id="BTRK01000005">
    <property type="protein sequence ID" value="GMR54972.1"/>
    <property type="molecule type" value="Genomic_DNA"/>
</dbReference>
<dbReference type="Pfam" id="PF00069">
    <property type="entry name" value="Pkinase"/>
    <property type="match status" value="1"/>
</dbReference>
<feature type="non-terminal residue" evidence="2">
    <location>
        <position position="1"/>
    </location>
</feature>
<evidence type="ECO:0000313" key="3">
    <source>
        <dbReference type="Proteomes" id="UP001328107"/>
    </source>
</evidence>
<feature type="non-terminal residue" evidence="2">
    <location>
        <position position="141"/>
    </location>
</feature>
<dbReference type="InterPro" id="IPR011009">
    <property type="entry name" value="Kinase-like_dom_sf"/>
</dbReference>
<dbReference type="Proteomes" id="UP001328107">
    <property type="component" value="Unassembled WGS sequence"/>
</dbReference>
<dbReference type="GO" id="GO:0004672">
    <property type="term" value="F:protein kinase activity"/>
    <property type="evidence" value="ECO:0007669"/>
    <property type="project" value="InterPro"/>
</dbReference>
<sequence>YGELTFSGKTVDFKFYLMDLIWLPLNDVIEKVLGGKTRPHTKMAIARQSLTAIENLHKIGYVHRDIKWNNFAVGLPPKDNILYLIDFGIARPYLDKKYVPLLPRAKVRFLGTYKYATIAALENQDQSRKHDLEMWLYMMME</sequence>
<evidence type="ECO:0000259" key="1">
    <source>
        <dbReference type="PROSITE" id="PS50011"/>
    </source>
</evidence>
<dbReference type="AlphaFoldDB" id="A0AAN5I735"/>
<comment type="caution">
    <text evidence="2">The sequence shown here is derived from an EMBL/GenBank/DDBJ whole genome shotgun (WGS) entry which is preliminary data.</text>
</comment>
<dbReference type="PANTHER" id="PTHR11909">
    <property type="entry name" value="CASEIN KINASE-RELATED"/>
    <property type="match status" value="1"/>
</dbReference>
<dbReference type="SUPFAM" id="SSF56112">
    <property type="entry name" value="Protein kinase-like (PK-like)"/>
    <property type="match status" value="1"/>
</dbReference>
<protein>
    <recommendedName>
        <fullName evidence="1">Protein kinase domain-containing protein</fullName>
    </recommendedName>
</protein>
<evidence type="ECO:0000313" key="2">
    <source>
        <dbReference type="EMBL" id="GMR54972.1"/>
    </source>
</evidence>
<dbReference type="InterPro" id="IPR050235">
    <property type="entry name" value="CK1_Ser-Thr_kinase"/>
</dbReference>
<dbReference type="GO" id="GO:0005524">
    <property type="term" value="F:ATP binding"/>
    <property type="evidence" value="ECO:0007669"/>
    <property type="project" value="InterPro"/>
</dbReference>
<feature type="domain" description="Protein kinase" evidence="1">
    <location>
        <begin position="1"/>
        <end position="141"/>
    </location>
</feature>